<evidence type="ECO:0000313" key="2">
    <source>
        <dbReference type="EMBL" id="KYB28485.1"/>
    </source>
</evidence>
<reference evidence="2 3" key="1">
    <citation type="journal article" date="2008" name="Nature">
        <title>The genome of the model beetle and pest Tribolium castaneum.</title>
        <authorList>
            <consortium name="Tribolium Genome Sequencing Consortium"/>
            <person name="Richards S."/>
            <person name="Gibbs R.A."/>
            <person name="Weinstock G.M."/>
            <person name="Brown S.J."/>
            <person name="Denell R."/>
            <person name="Beeman R.W."/>
            <person name="Gibbs R."/>
            <person name="Beeman R.W."/>
            <person name="Brown S.J."/>
            <person name="Bucher G."/>
            <person name="Friedrich M."/>
            <person name="Grimmelikhuijzen C.J."/>
            <person name="Klingler M."/>
            <person name="Lorenzen M."/>
            <person name="Richards S."/>
            <person name="Roth S."/>
            <person name="Schroder R."/>
            <person name="Tautz D."/>
            <person name="Zdobnov E.M."/>
            <person name="Muzny D."/>
            <person name="Gibbs R.A."/>
            <person name="Weinstock G.M."/>
            <person name="Attaway T."/>
            <person name="Bell S."/>
            <person name="Buhay C.J."/>
            <person name="Chandrabose M.N."/>
            <person name="Chavez D."/>
            <person name="Clerk-Blankenburg K.P."/>
            <person name="Cree A."/>
            <person name="Dao M."/>
            <person name="Davis C."/>
            <person name="Chacko J."/>
            <person name="Dinh H."/>
            <person name="Dugan-Rocha S."/>
            <person name="Fowler G."/>
            <person name="Garner T.T."/>
            <person name="Garnes J."/>
            <person name="Gnirke A."/>
            <person name="Hawes A."/>
            <person name="Hernandez J."/>
            <person name="Hines S."/>
            <person name="Holder M."/>
            <person name="Hume J."/>
            <person name="Jhangiani S.N."/>
            <person name="Joshi V."/>
            <person name="Khan Z.M."/>
            <person name="Jackson L."/>
            <person name="Kovar C."/>
            <person name="Kowis A."/>
            <person name="Lee S."/>
            <person name="Lewis L.R."/>
            <person name="Margolis J."/>
            <person name="Morgan M."/>
            <person name="Nazareth L.V."/>
            <person name="Nguyen N."/>
            <person name="Okwuonu G."/>
            <person name="Parker D."/>
            <person name="Richards S."/>
            <person name="Ruiz S.J."/>
            <person name="Santibanez J."/>
            <person name="Savard J."/>
            <person name="Scherer S.E."/>
            <person name="Schneider B."/>
            <person name="Sodergren E."/>
            <person name="Tautz D."/>
            <person name="Vattahil S."/>
            <person name="Villasana D."/>
            <person name="White C.S."/>
            <person name="Wright R."/>
            <person name="Park Y."/>
            <person name="Beeman R.W."/>
            <person name="Lord J."/>
            <person name="Oppert B."/>
            <person name="Lorenzen M."/>
            <person name="Brown S."/>
            <person name="Wang L."/>
            <person name="Savard J."/>
            <person name="Tautz D."/>
            <person name="Richards S."/>
            <person name="Weinstock G."/>
            <person name="Gibbs R.A."/>
            <person name="Liu Y."/>
            <person name="Worley K."/>
            <person name="Weinstock G."/>
            <person name="Elsik C.G."/>
            <person name="Reese J.T."/>
            <person name="Elhaik E."/>
            <person name="Landan G."/>
            <person name="Graur D."/>
            <person name="Arensburger P."/>
            <person name="Atkinson P."/>
            <person name="Beeman R.W."/>
            <person name="Beidler J."/>
            <person name="Brown S.J."/>
            <person name="Demuth J.P."/>
            <person name="Drury D.W."/>
            <person name="Du Y.Z."/>
            <person name="Fujiwara H."/>
            <person name="Lorenzen M."/>
            <person name="Maselli V."/>
            <person name="Osanai M."/>
            <person name="Park Y."/>
            <person name="Robertson H.M."/>
            <person name="Tu Z."/>
            <person name="Wang J.J."/>
            <person name="Wang S."/>
            <person name="Richards S."/>
            <person name="Song H."/>
            <person name="Zhang L."/>
            <person name="Sodergren E."/>
            <person name="Werner D."/>
            <person name="Stanke M."/>
            <person name="Morgenstern B."/>
            <person name="Solovyev V."/>
            <person name="Kosarev P."/>
            <person name="Brown G."/>
            <person name="Chen H.C."/>
            <person name="Ermolaeva O."/>
            <person name="Hlavina W."/>
            <person name="Kapustin Y."/>
            <person name="Kiryutin B."/>
            <person name="Kitts P."/>
            <person name="Maglott D."/>
            <person name="Pruitt K."/>
            <person name="Sapojnikov V."/>
            <person name="Souvorov A."/>
            <person name="Mackey A.J."/>
            <person name="Waterhouse R.M."/>
            <person name="Wyder S."/>
            <person name="Zdobnov E.M."/>
            <person name="Zdobnov E.M."/>
            <person name="Wyder S."/>
            <person name="Kriventseva E.V."/>
            <person name="Kadowaki T."/>
            <person name="Bork P."/>
            <person name="Aranda M."/>
            <person name="Bao R."/>
            <person name="Beermann A."/>
            <person name="Berns N."/>
            <person name="Bolognesi R."/>
            <person name="Bonneton F."/>
            <person name="Bopp D."/>
            <person name="Brown S.J."/>
            <person name="Bucher G."/>
            <person name="Butts T."/>
            <person name="Chaumot A."/>
            <person name="Denell R.E."/>
            <person name="Ferrier D.E."/>
            <person name="Friedrich M."/>
            <person name="Gordon C.M."/>
            <person name="Jindra M."/>
            <person name="Klingler M."/>
            <person name="Lan Q."/>
            <person name="Lattorff H.M."/>
            <person name="Laudet V."/>
            <person name="von Levetsow C."/>
            <person name="Liu Z."/>
            <person name="Lutz R."/>
            <person name="Lynch J.A."/>
            <person name="da Fonseca R.N."/>
            <person name="Posnien N."/>
            <person name="Reuter R."/>
            <person name="Roth S."/>
            <person name="Savard J."/>
            <person name="Schinko J.B."/>
            <person name="Schmitt C."/>
            <person name="Schoppmeier M."/>
            <person name="Schroder R."/>
            <person name="Shippy T.D."/>
            <person name="Simonnet F."/>
            <person name="Marques-Souza H."/>
            <person name="Tautz D."/>
            <person name="Tomoyasu Y."/>
            <person name="Trauner J."/>
            <person name="Van der Zee M."/>
            <person name="Vervoort M."/>
            <person name="Wittkopp N."/>
            <person name="Wimmer E.A."/>
            <person name="Yang X."/>
            <person name="Jones A.K."/>
            <person name="Sattelle D.B."/>
            <person name="Ebert P.R."/>
            <person name="Nelson D."/>
            <person name="Scott J.G."/>
            <person name="Beeman R.W."/>
            <person name="Muthukrishnan S."/>
            <person name="Kramer K.J."/>
            <person name="Arakane Y."/>
            <person name="Beeman R.W."/>
            <person name="Zhu Q."/>
            <person name="Hogenkamp D."/>
            <person name="Dixit R."/>
            <person name="Oppert B."/>
            <person name="Jiang H."/>
            <person name="Zou Z."/>
            <person name="Marshall J."/>
            <person name="Elpidina E."/>
            <person name="Vinokurov K."/>
            <person name="Oppert C."/>
            <person name="Zou Z."/>
            <person name="Evans J."/>
            <person name="Lu Z."/>
            <person name="Zhao P."/>
            <person name="Sumathipala N."/>
            <person name="Altincicek B."/>
            <person name="Vilcinskas A."/>
            <person name="Williams M."/>
            <person name="Hultmark D."/>
            <person name="Hetru C."/>
            <person name="Jiang H."/>
            <person name="Grimmelikhuijzen C.J."/>
            <person name="Hauser F."/>
            <person name="Cazzamali G."/>
            <person name="Williamson M."/>
            <person name="Park Y."/>
            <person name="Li B."/>
            <person name="Tanaka Y."/>
            <person name="Predel R."/>
            <person name="Neupert S."/>
            <person name="Schachtner J."/>
            <person name="Verleyen P."/>
            <person name="Raible F."/>
            <person name="Bork P."/>
            <person name="Friedrich M."/>
            <person name="Walden K.K."/>
            <person name="Robertson H.M."/>
            <person name="Angeli S."/>
            <person name="Foret S."/>
            <person name="Bucher G."/>
            <person name="Schuetz S."/>
            <person name="Maleszka R."/>
            <person name="Wimmer E.A."/>
            <person name="Beeman R.W."/>
            <person name="Lorenzen M."/>
            <person name="Tomoyasu Y."/>
            <person name="Miller S.C."/>
            <person name="Grossmann D."/>
            <person name="Bucher G."/>
        </authorList>
    </citation>
    <scope>NUCLEOTIDE SEQUENCE [LARGE SCALE GENOMIC DNA]</scope>
    <source>
        <strain evidence="2 3">Georgia GA2</strain>
    </source>
</reference>
<proteinExistence type="predicted"/>
<organism evidence="2 3">
    <name type="scientific">Tribolium castaneum</name>
    <name type="common">Red flour beetle</name>
    <dbReference type="NCBI Taxonomy" id="7070"/>
    <lineage>
        <taxon>Eukaryota</taxon>
        <taxon>Metazoa</taxon>
        <taxon>Ecdysozoa</taxon>
        <taxon>Arthropoda</taxon>
        <taxon>Hexapoda</taxon>
        <taxon>Insecta</taxon>
        <taxon>Pterygota</taxon>
        <taxon>Neoptera</taxon>
        <taxon>Endopterygota</taxon>
        <taxon>Coleoptera</taxon>
        <taxon>Polyphaga</taxon>
        <taxon>Cucujiformia</taxon>
        <taxon>Tenebrionidae</taxon>
        <taxon>Tenebrionidae incertae sedis</taxon>
        <taxon>Tribolium</taxon>
    </lineage>
</organism>
<reference evidence="2 3" key="2">
    <citation type="journal article" date="2010" name="Nucleic Acids Res.">
        <title>BeetleBase in 2010: revisions to provide comprehensive genomic information for Tribolium castaneum.</title>
        <authorList>
            <person name="Kim H.S."/>
            <person name="Murphy T."/>
            <person name="Xia J."/>
            <person name="Caragea D."/>
            <person name="Park Y."/>
            <person name="Beeman R.W."/>
            <person name="Lorenzen M.D."/>
            <person name="Butcher S."/>
            <person name="Manak J.R."/>
            <person name="Brown S.J."/>
        </authorList>
    </citation>
    <scope>GENOME REANNOTATION</scope>
    <source>
        <strain evidence="2 3">Georgia GA2</strain>
    </source>
</reference>
<evidence type="ECO:0000256" key="1">
    <source>
        <dbReference type="SAM" id="MobiDB-lite"/>
    </source>
</evidence>
<dbReference type="AlphaFoldDB" id="A0A139WKZ4"/>
<protein>
    <submittedName>
        <fullName evidence="2">Fragile X mental retardation syndrome-related protein 1-like Protein</fullName>
    </submittedName>
</protein>
<dbReference type="EMBL" id="KQ971326">
    <property type="protein sequence ID" value="KYB28485.1"/>
    <property type="molecule type" value="Genomic_DNA"/>
</dbReference>
<gene>
    <name evidence="2" type="primary">AUGUSTUS-3.0.2_03774</name>
    <name evidence="2" type="ORF">TcasGA2_TC003774</name>
</gene>
<keyword evidence="3" id="KW-1185">Reference proteome</keyword>
<feature type="compositionally biased region" description="Basic and acidic residues" evidence="1">
    <location>
        <begin position="43"/>
        <end position="56"/>
    </location>
</feature>
<dbReference type="Proteomes" id="UP000007266">
    <property type="component" value="Linkage group 3"/>
</dbReference>
<name>A0A139WKZ4_TRICA</name>
<feature type="compositionally biased region" description="Polar residues" evidence="1">
    <location>
        <begin position="67"/>
        <end position="78"/>
    </location>
</feature>
<sequence length="135" mass="14671">MSVVGFGLVKIFLGSRHQTPETADERVSDLPPRHFGGPRGRGARRDNRRDERRRTTDDEETVLDLTEVSSVDRVNNGQAGPAGDVVPNDSHMTDGGANQKPRGGGDPKNRSNRPPPARRNNEPKPKEALVNGTTA</sequence>
<feature type="region of interest" description="Disordered" evidence="1">
    <location>
        <begin position="15"/>
        <end position="135"/>
    </location>
</feature>
<evidence type="ECO:0000313" key="3">
    <source>
        <dbReference type="Proteomes" id="UP000007266"/>
    </source>
</evidence>
<feature type="compositionally biased region" description="Basic and acidic residues" evidence="1">
    <location>
        <begin position="23"/>
        <end position="32"/>
    </location>
</feature>
<accession>A0A139WKZ4</accession>